<dbReference type="PATRIC" id="fig|216946.3.peg.582"/>
<dbReference type="Pfam" id="PF00271">
    <property type="entry name" value="Helicase_C"/>
    <property type="match status" value="1"/>
</dbReference>
<keyword evidence="3" id="KW-0067">ATP-binding</keyword>
<gene>
    <name evidence="3" type="ORF">STURON_00579</name>
</gene>
<keyword evidence="3" id="KW-0347">Helicase</keyword>
<dbReference type="GO" id="GO:0005829">
    <property type="term" value="C:cytosol"/>
    <property type="evidence" value="ECO:0007669"/>
    <property type="project" value="TreeGrafter"/>
</dbReference>
<dbReference type="InterPro" id="IPR050742">
    <property type="entry name" value="Helicase_Restrict-Modif_Enz"/>
</dbReference>
<sequence>MYYSDVGKSLIKDFKKFIKSSKTIYIVSPFITKEAFKEFELELNDFINKGGFIYVITSTFSETMESFNYKDLFEINNKYKGSIKIKVQVVKKNELPIHKKLYCFENENSYEVFNGSSNFTLRGLSGKESSILLLEGQKEDAYKDIKYMLNNNGDYDLIDFDELDIKDLIIWERDYFIKDKIIQSDLKDYVLFDFQQEIIDRYNVDKLDHKNHSVILPTGTGKTVVAVFMYMNFIKSFKNSKMLFTTHRIEILKNAHDKFKEIIENYDCLYITSENVNNYTFDDFRDKNIFITNRLLKNMILKNIFKADNFDIIFYDEAHHYDNESETNTFDFIYKYFKPKNNIALTATPERRDGISDITKVFNNVLYKMELYEAIEKRLVSDIKYILIKDKSNITINESDLKDEIRLILKADNDIRNNLVVESIKNYIDENSTSLIFCINIDHAKKINSLLTENGYISDFLVSGDNNRHEKINRFRNKDLNFLCVVDIFNEGIDIPEISNVIFLRPTKSKTIYLQQLGRGLRKKDNKVLKVIDIATNINIKNYWLDRLNNVFDSFQLTELIENDVRKFKGISIEFENLCEEELLSKLKEQHNYIVSKEIKNFIAWDLVCFNKKNNKKIIFTLIMDKNKNNWYELYRNNESDIEIVDIHKLELDIEYKYPGLNFKGFDIIKFLKITKINNPTISDFIKNNIKNIINVSKKSKLNLPYNFGLKKFPSAKIIKPQTILFKRFKDGKKAFVRKDDNGYTLIKGSHILPYSRNIENTLPKVIKIWESLGINKDYNKHWVLEDDLFFESSGVLSDVIVGGNSSFPNEMFIEKLNIKLRDFYIKNMCKIIDES</sequence>
<dbReference type="PANTHER" id="PTHR47396:SF1">
    <property type="entry name" value="ATP-DEPENDENT HELICASE IRC3-RELATED"/>
    <property type="match status" value="1"/>
</dbReference>
<dbReference type="InterPro" id="IPR014001">
    <property type="entry name" value="Helicase_ATP-bd"/>
</dbReference>
<protein>
    <submittedName>
        <fullName evidence="3">DEAD/DEAH family helicase</fullName>
    </submittedName>
</protein>
<evidence type="ECO:0000313" key="3">
    <source>
        <dbReference type="EMBL" id="AKU79825.1"/>
    </source>
</evidence>
<dbReference type="OrthoDB" id="9802848at2"/>
<dbReference type="Gene3D" id="3.40.50.300">
    <property type="entry name" value="P-loop containing nucleotide triphosphate hydrolases"/>
    <property type="match status" value="2"/>
</dbReference>
<reference evidence="3 4" key="1">
    <citation type="journal article" date="2015" name="Genome Announc.">
        <title>Complete Genome Sequence of Spiroplasma turonicum Strain Tab4cT, a Parasite of a Horse Fly, Haematopota sp. (Diptera: Tabanidae).</title>
        <authorList>
            <person name="Davis R.E."/>
            <person name="Shao J."/>
            <person name="Zhao Y."/>
            <person name="Gasparich G.E."/>
            <person name="Gaynor B.J."/>
            <person name="Donofrio N."/>
        </authorList>
    </citation>
    <scope>NUCLEOTIDE SEQUENCE [LARGE SCALE GENOMIC DNA]</scope>
    <source>
        <strain evidence="3 4">Tab4c</strain>
    </source>
</reference>
<dbReference type="SMART" id="SM00490">
    <property type="entry name" value="HELICc"/>
    <property type="match status" value="1"/>
</dbReference>
<dbReference type="EMBL" id="CP012328">
    <property type="protein sequence ID" value="AKU79825.1"/>
    <property type="molecule type" value="Genomic_DNA"/>
</dbReference>
<dbReference type="InterPro" id="IPR025202">
    <property type="entry name" value="PLD-like_dom"/>
</dbReference>
<accession>A0A0K1P6C2</accession>
<keyword evidence="3" id="KW-0378">Hydrolase</keyword>
<dbReference type="InterPro" id="IPR006935">
    <property type="entry name" value="Helicase/UvrB_N"/>
</dbReference>
<dbReference type="Pfam" id="PF13091">
    <property type="entry name" value="PLDc_2"/>
    <property type="match status" value="1"/>
</dbReference>
<dbReference type="InterPro" id="IPR027417">
    <property type="entry name" value="P-loop_NTPase"/>
</dbReference>
<evidence type="ECO:0000259" key="2">
    <source>
        <dbReference type="PROSITE" id="PS51194"/>
    </source>
</evidence>
<dbReference type="RefSeq" id="WP_075048415.1">
    <property type="nucleotide sequence ID" value="NZ_CP012328.1"/>
</dbReference>
<keyword evidence="3" id="KW-0547">Nucleotide-binding</keyword>
<dbReference type="KEGG" id="stur:STURON_00579"/>
<dbReference type="SUPFAM" id="SSF52540">
    <property type="entry name" value="P-loop containing nucleoside triphosphate hydrolases"/>
    <property type="match status" value="1"/>
</dbReference>
<feature type="domain" description="Helicase C-terminal" evidence="2">
    <location>
        <begin position="423"/>
        <end position="579"/>
    </location>
</feature>
<dbReference type="GO" id="GO:0004386">
    <property type="term" value="F:helicase activity"/>
    <property type="evidence" value="ECO:0007669"/>
    <property type="project" value="UniProtKB-KW"/>
</dbReference>
<dbReference type="GO" id="GO:0003677">
    <property type="term" value="F:DNA binding"/>
    <property type="evidence" value="ECO:0007669"/>
    <property type="project" value="InterPro"/>
</dbReference>
<dbReference type="GO" id="GO:0005524">
    <property type="term" value="F:ATP binding"/>
    <property type="evidence" value="ECO:0007669"/>
    <property type="project" value="InterPro"/>
</dbReference>
<evidence type="ECO:0000259" key="1">
    <source>
        <dbReference type="PROSITE" id="PS51192"/>
    </source>
</evidence>
<proteinExistence type="predicted"/>
<dbReference type="AlphaFoldDB" id="A0A0K1P6C2"/>
<dbReference type="Proteomes" id="UP000067243">
    <property type="component" value="Chromosome"/>
</dbReference>
<name>A0A0K1P6C2_9MOLU</name>
<dbReference type="Gene3D" id="3.30.870.10">
    <property type="entry name" value="Endonuclease Chain A"/>
    <property type="match status" value="1"/>
</dbReference>
<dbReference type="PROSITE" id="PS51194">
    <property type="entry name" value="HELICASE_CTER"/>
    <property type="match status" value="1"/>
</dbReference>
<keyword evidence="4" id="KW-1185">Reference proteome</keyword>
<dbReference type="SMART" id="SM00487">
    <property type="entry name" value="DEXDc"/>
    <property type="match status" value="1"/>
</dbReference>
<dbReference type="InterPro" id="IPR001650">
    <property type="entry name" value="Helicase_C-like"/>
</dbReference>
<dbReference type="GO" id="GO:0016787">
    <property type="term" value="F:hydrolase activity"/>
    <property type="evidence" value="ECO:0007669"/>
    <property type="project" value="InterPro"/>
</dbReference>
<dbReference type="Pfam" id="PF04851">
    <property type="entry name" value="ResIII"/>
    <property type="match status" value="1"/>
</dbReference>
<organism evidence="3 4">
    <name type="scientific">Spiroplasma turonicum</name>
    <dbReference type="NCBI Taxonomy" id="216946"/>
    <lineage>
        <taxon>Bacteria</taxon>
        <taxon>Bacillati</taxon>
        <taxon>Mycoplasmatota</taxon>
        <taxon>Mollicutes</taxon>
        <taxon>Entomoplasmatales</taxon>
        <taxon>Spiroplasmataceae</taxon>
        <taxon>Spiroplasma</taxon>
    </lineage>
</organism>
<dbReference type="PANTHER" id="PTHR47396">
    <property type="entry name" value="TYPE I RESTRICTION ENZYME ECOKI R PROTEIN"/>
    <property type="match status" value="1"/>
</dbReference>
<feature type="domain" description="Helicase ATP-binding" evidence="1">
    <location>
        <begin position="203"/>
        <end position="367"/>
    </location>
</feature>
<dbReference type="PROSITE" id="PS51192">
    <property type="entry name" value="HELICASE_ATP_BIND_1"/>
    <property type="match status" value="1"/>
</dbReference>
<evidence type="ECO:0000313" key="4">
    <source>
        <dbReference type="Proteomes" id="UP000067243"/>
    </source>
</evidence>
<dbReference type="STRING" id="216946.STURO_v1c05740"/>